<evidence type="ECO:0000256" key="3">
    <source>
        <dbReference type="ARBA" id="ARBA00022679"/>
    </source>
</evidence>
<evidence type="ECO:0000256" key="5">
    <source>
        <dbReference type="ARBA" id="ARBA00022741"/>
    </source>
</evidence>
<evidence type="ECO:0000256" key="11">
    <source>
        <dbReference type="ARBA" id="ARBA00042396"/>
    </source>
</evidence>
<dbReference type="NCBIfam" id="TIGR00097">
    <property type="entry name" value="HMP-P_kinase"/>
    <property type="match status" value="1"/>
</dbReference>
<evidence type="ECO:0000256" key="2">
    <source>
        <dbReference type="ARBA" id="ARBA00012104"/>
    </source>
</evidence>
<keyword evidence="3 15" id="KW-0808">Transferase</keyword>
<protein>
    <recommendedName>
        <fullName evidence="2">pyridoxal kinase</fullName>
        <ecNumber evidence="2">2.7.1.35</ecNumber>
    </recommendedName>
    <alternativeName>
        <fullName evidence="10">PN/PL/PM kinase</fullName>
    </alternativeName>
    <alternativeName>
        <fullName evidence="11">Pyridoxal kinase</fullName>
    </alternativeName>
    <alternativeName>
        <fullName evidence="9">Pyridoxamine kinase</fullName>
    </alternativeName>
    <alternativeName>
        <fullName evidence="12">Vitamin B6 kinase</fullName>
    </alternativeName>
</protein>
<dbReference type="RefSeq" id="WP_207674189.1">
    <property type="nucleotide sequence ID" value="NZ_JAFREM010000021.1"/>
</dbReference>
<accession>A0ABS3LCB0</accession>
<comment type="caution">
    <text evidence="15">The sequence shown here is derived from an EMBL/GenBank/DDBJ whole genome shotgun (WGS) entry which is preliminary data.</text>
</comment>
<feature type="domain" description="Pyridoxamine kinase/Phosphomethylpyrimidine kinase" evidence="14">
    <location>
        <begin position="12"/>
        <end position="254"/>
    </location>
</feature>
<evidence type="ECO:0000256" key="1">
    <source>
        <dbReference type="ARBA" id="ARBA00009879"/>
    </source>
</evidence>
<dbReference type="EC" id="2.7.1.35" evidence="2"/>
<comment type="similarity">
    <text evidence="1">Belongs to the ThiD family.</text>
</comment>
<evidence type="ECO:0000259" key="14">
    <source>
        <dbReference type="Pfam" id="PF08543"/>
    </source>
</evidence>
<proteinExistence type="inferred from homology"/>
<dbReference type="Pfam" id="PF08543">
    <property type="entry name" value="Phos_pyr_kin"/>
    <property type="match status" value="1"/>
</dbReference>
<comment type="catalytic activity">
    <reaction evidence="13">
        <text>pyridoxal + ATP = pyridoxal 5'-phosphate + ADP + H(+)</text>
        <dbReference type="Rhea" id="RHEA:10224"/>
        <dbReference type="ChEBI" id="CHEBI:15378"/>
        <dbReference type="ChEBI" id="CHEBI:17310"/>
        <dbReference type="ChEBI" id="CHEBI:30616"/>
        <dbReference type="ChEBI" id="CHEBI:456216"/>
        <dbReference type="ChEBI" id="CHEBI:597326"/>
        <dbReference type="EC" id="2.7.1.35"/>
    </reaction>
</comment>
<evidence type="ECO:0000256" key="4">
    <source>
        <dbReference type="ARBA" id="ARBA00022723"/>
    </source>
</evidence>
<dbReference type="EMBL" id="JAFREM010000021">
    <property type="protein sequence ID" value="MBO1307262.1"/>
    <property type="molecule type" value="Genomic_DNA"/>
</dbReference>
<evidence type="ECO:0000256" key="10">
    <source>
        <dbReference type="ARBA" id="ARBA00042348"/>
    </source>
</evidence>
<dbReference type="SUPFAM" id="SSF53613">
    <property type="entry name" value="Ribokinase-like"/>
    <property type="match status" value="1"/>
</dbReference>
<keyword evidence="6 15" id="KW-0418">Kinase</keyword>
<evidence type="ECO:0000256" key="8">
    <source>
        <dbReference type="ARBA" id="ARBA00022842"/>
    </source>
</evidence>
<evidence type="ECO:0000256" key="12">
    <source>
        <dbReference type="ARBA" id="ARBA00042531"/>
    </source>
</evidence>
<evidence type="ECO:0000256" key="9">
    <source>
        <dbReference type="ARBA" id="ARBA00042307"/>
    </source>
</evidence>
<dbReference type="Proteomes" id="UP000664601">
    <property type="component" value="Unassembled WGS sequence"/>
</dbReference>
<reference evidence="15 16" key="1">
    <citation type="submission" date="2021-03" db="EMBL/GenBank/DDBJ databases">
        <title>Enterococcal diversity collection.</title>
        <authorList>
            <person name="Gilmore M.S."/>
            <person name="Schwartzman J."/>
            <person name="Van Tyne D."/>
            <person name="Martin M."/>
            <person name="Earl A.M."/>
            <person name="Manson A.L."/>
            <person name="Straub T."/>
            <person name="Salamzade R."/>
            <person name="Saavedra J."/>
            <person name="Lebreton F."/>
            <person name="Prichula J."/>
            <person name="Schaufler K."/>
            <person name="Gaca A."/>
            <person name="Sgardioli B."/>
            <person name="Wagenaar J."/>
            <person name="Strong T."/>
        </authorList>
    </citation>
    <scope>NUCLEOTIDE SEQUENCE [LARGE SCALE GENOMIC DNA]</scope>
    <source>
        <strain evidence="15 16">669A</strain>
    </source>
</reference>
<keyword evidence="4" id="KW-0479">Metal-binding</keyword>
<dbReference type="InterPro" id="IPR013749">
    <property type="entry name" value="PM/HMP-P_kinase-1"/>
</dbReference>
<organism evidence="15 16">
    <name type="scientific">Candidatus Enterococcus moelleringii</name>
    <dbReference type="NCBI Taxonomy" id="2815325"/>
    <lineage>
        <taxon>Bacteria</taxon>
        <taxon>Bacillati</taxon>
        <taxon>Bacillota</taxon>
        <taxon>Bacilli</taxon>
        <taxon>Lactobacillales</taxon>
        <taxon>Enterococcaceae</taxon>
        <taxon>Enterococcus</taxon>
    </lineage>
</organism>
<dbReference type="CDD" id="cd01169">
    <property type="entry name" value="HMPP_kinase"/>
    <property type="match status" value="1"/>
</dbReference>
<dbReference type="PANTHER" id="PTHR20858:SF19">
    <property type="entry name" value="PYRIDOXINE KINASE"/>
    <property type="match status" value="1"/>
</dbReference>
<keyword evidence="5" id="KW-0547">Nucleotide-binding</keyword>
<dbReference type="NCBIfam" id="NF009078">
    <property type="entry name" value="PRK12413.1"/>
    <property type="match status" value="1"/>
</dbReference>
<dbReference type="InterPro" id="IPR004399">
    <property type="entry name" value="HMP/HMP-P_kinase_dom"/>
</dbReference>
<sequence>MAKTILTIAGSDTLAGGGLQADLKTFEHYQLFGLTAITCIAVVEDNEFIIQDLSPDLLAQQLQTIQSGVDLSGIKIGLIHNSESIQIIKDFLAQQDVSIVLDPVLAFKETTEVYQSQYRELLMRELFPLADLVTPNLKEAELLSQMEITDESSMKKAAQIIHQEGQTSVVIKGGQRLIGEQAIDLYYDGKQFEVFRKPKLEAKTINGAGCTFASAIASNLVLGKSPLEAIEKSKKYVYQAIQHGIILKNGEGNVWYPDTTSGVTP</sequence>
<evidence type="ECO:0000256" key="6">
    <source>
        <dbReference type="ARBA" id="ARBA00022777"/>
    </source>
</evidence>
<evidence type="ECO:0000313" key="16">
    <source>
        <dbReference type="Proteomes" id="UP000664601"/>
    </source>
</evidence>
<keyword evidence="16" id="KW-1185">Reference proteome</keyword>
<name>A0ABS3LCB0_9ENTE</name>
<dbReference type="InterPro" id="IPR029056">
    <property type="entry name" value="Ribokinase-like"/>
</dbReference>
<dbReference type="PANTHER" id="PTHR20858">
    <property type="entry name" value="PHOSPHOMETHYLPYRIMIDINE KINASE"/>
    <property type="match status" value="1"/>
</dbReference>
<evidence type="ECO:0000256" key="7">
    <source>
        <dbReference type="ARBA" id="ARBA00022840"/>
    </source>
</evidence>
<keyword evidence="8" id="KW-0460">Magnesium</keyword>
<gene>
    <name evidence="15" type="ORF">JZO70_13880</name>
</gene>
<evidence type="ECO:0000313" key="15">
    <source>
        <dbReference type="EMBL" id="MBO1307262.1"/>
    </source>
</evidence>
<dbReference type="GO" id="GO:0008972">
    <property type="term" value="F:phosphomethylpyrimidine kinase activity"/>
    <property type="evidence" value="ECO:0007669"/>
    <property type="project" value="UniProtKB-EC"/>
</dbReference>
<keyword evidence="7" id="KW-0067">ATP-binding</keyword>
<dbReference type="Gene3D" id="3.40.1190.20">
    <property type="match status" value="1"/>
</dbReference>
<evidence type="ECO:0000256" key="13">
    <source>
        <dbReference type="ARBA" id="ARBA00049293"/>
    </source>
</evidence>